<reference evidence="7 8" key="2">
    <citation type="journal article" date="2019" name="Vet. Microbiol.">
        <title>Genetic characterization of susceptible and multi-drug resistant Mannheimia haemolytica isolated from high-risk stocker calves prior to and after antimicrobial metaphylaxis.</title>
        <authorList>
            <person name="Snyder E.R."/>
            <person name="Alvarez-Narvaez S."/>
            <person name="Credille B.C."/>
        </authorList>
    </citation>
    <scope>NUCLEOTIDE SEQUENCE [LARGE SCALE GENOMIC DNA]</scope>
    <source>
        <strain evidence="5 7">UGA-R5-128-1</strain>
        <strain evidence="4 8">UGA-R7-163-1</strain>
    </source>
</reference>
<protein>
    <submittedName>
        <fullName evidence="3">Haemagglutinin</fullName>
    </submittedName>
</protein>
<dbReference type="OrthoDB" id="5672862at2"/>
<dbReference type="EMBL" id="VAJB01000002">
    <property type="protein sequence ID" value="TRB76122.1"/>
    <property type="molecule type" value="Genomic_DNA"/>
</dbReference>
<evidence type="ECO:0000313" key="3">
    <source>
        <dbReference type="EMBL" id="STY60163.1"/>
    </source>
</evidence>
<dbReference type="EMBL" id="UGPN01000002">
    <property type="protein sequence ID" value="STY60163.1"/>
    <property type="molecule type" value="Genomic_DNA"/>
</dbReference>
<keyword evidence="8" id="KW-1185">Reference proteome</keyword>
<dbReference type="KEGG" id="mhaq:WC39_12030"/>
<evidence type="ECO:0000313" key="6">
    <source>
        <dbReference type="Proteomes" id="UP000254802"/>
    </source>
</evidence>
<proteinExistence type="predicted"/>
<feature type="region of interest" description="Disordered" evidence="1">
    <location>
        <begin position="1"/>
        <end position="26"/>
    </location>
</feature>
<feature type="domain" description="Trimeric autotransporter adhesin YadA-like stalk" evidence="2">
    <location>
        <begin position="121"/>
        <end position="150"/>
    </location>
</feature>
<evidence type="ECO:0000313" key="4">
    <source>
        <dbReference type="EMBL" id="TRB39988.1"/>
    </source>
</evidence>
<dbReference type="InterPro" id="IPR011049">
    <property type="entry name" value="Serralysin-like_metalloprot_C"/>
</dbReference>
<dbReference type="STRING" id="75985.WC39_12030"/>
<dbReference type="KEGG" id="mhay:VK67_12035"/>
<dbReference type="GO" id="GO:0019867">
    <property type="term" value="C:outer membrane"/>
    <property type="evidence" value="ECO:0007669"/>
    <property type="project" value="InterPro"/>
</dbReference>
<dbReference type="Gene3D" id="6.10.250.2040">
    <property type="match status" value="1"/>
</dbReference>
<dbReference type="RefSeq" id="WP_006250450.1">
    <property type="nucleotide sequence ID" value="NZ_CP011098.1"/>
</dbReference>
<evidence type="ECO:0000313" key="7">
    <source>
        <dbReference type="Proteomes" id="UP000315164"/>
    </source>
</evidence>
<feature type="compositionally biased region" description="Polar residues" evidence="1">
    <location>
        <begin position="1"/>
        <end position="15"/>
    </location>
</feature>
<dbReference type="InterPro" id="IPR008635">
    <property type="entry name" value="Coiled_stalk_dom"/>
</dbReference>
<evidence type="ECO:0000313" key="8">
    <source>
        <dbReference type="Proteomes" id="UP000318394"/>
    </source>
</evidence>
<dbReference type="Proteomes" id="UP000315164">
    <property type="component" value="Unassembled WGS sequence"/>
</dbReference>
<evidence type="ECO:0000313" key="5">
    <source>
        <dbReference type="EMBL" id="TRB76122.1"/>
    </source>
</evidence>
<dbReference type="Pfam" id="PF05662">
    <property type="entry name" value="YadA_stalk"/>
    <property type="match status" value="1"/>
</dbReference>
<dbReference type="EMBL" id="VAJI01000002">
    <property type="protein sequence ID" value="TRB39988.1"/>
    <property type="molecule type" value="Genomic_DNA"/>
</dbReference>
<organism evidence="5 7">
    <name type="scientific">Mannheimia haemolytica</name>
    <name type="common">Pasteurella haemolytica</name>
    <dbReference type="NCBI Taxonomy" id="75985"/>
    <lineage>
        <taxon>Bacteria</taxon>
        <taxon>Pseudomonadati</taxon>
        <taxon>Pseudomonadota</taxon>
        <taxon>Gammaproteobacteria</taxon>
        <taxon>Pasteurellales</taxon>
        <taxon>Pasteurellaceae</taxon>
        <taxon>Mannheimia</taxon>
    </lineage>
</organism>
<dbReference type="Proteomes" id="UP000254802">
    <property type="component" value="Unassembled WGS sequence"/>
</dbReference>
<dbReference type="Gene3D" id="3.90.1780.10">
    <property type="entry name" value="Trimeric adhesin"/>
    <property type="match status" value="1"/>
</dbReference>
<accession>A0A249A495</accession>
<evidence type="ECO:0000256" key="1">
    <source>
        <dbReference type="SAM" id="MobiDB-lite"/>
    </source>
</evidence>
<sequence>MDTGSITVDNTTGAVTTPAEEDKVATTKTVSEAIQKAGWNAKSGGNKADGDQEAAELINPGEKVIFAAGDNLKVKRVGTIFTYETAKDVKFDSVTFGDNGPKITNKDGNVNIAGNDGNPTKITGVKAGEADTDAVNVSQLKQAAASQNRSERFRFSNCWCT</sequence>
<gene>
    <name evidence="5" type="ORF">FEA53_02305</name>
    <name evidence="4" type="ORF">FEB89_02310</name>
    <name evidence="3" type="ORF">NCTC10638_01356</name>
</gene>
<dbReference type="AlphaFoldDB" id="A0A249A495"/>
<reference evidence="3 6" key="1">
    <citation type="submission" date="2018-06" db="EMBL/GenBank/DDBJ databases">
        <authorList>
            <consortium name="Pathogen Informatics"/>
            <person name="Doyle S."/>
        </authorList>
    </citation>
    <scope>NUCLEOTIDE SEQUENCE [LARGE SCALE GENOMIC DNA]</scope>
    <source>
        <strain evidence="3 6">NCTC10638</strain>
    </source>
</reference>
<dbReference type="InterPro" id="IPR037174">
    <property type="entry name" value="Trimeric_adhesin"/>
</dbReference>
<dbReference type="SUPFAM" id="SSF101967">
    <property type="entry name" value="Adhesin YadA, collagen-binding domain"/>
    <property type="match status" value="1"/>
</dbReference>
<dbReference type="Proteomes" id="UP000318394">
    <property type="component" value="Unassembled WGS sequence"/>
</dbReference>
<name>A0A249A495_MANHA</name>
<dbReference type="GeneID" id="67370106"/>
<evidence type="ECO:0000259" key="2">
    <source>
        <dbReference type="Pfam" id="PF05662"/>
    </source>
</evidence>